<sequence>MATIESYMLETPEKMNVIIEQASELFSEVKKAPVKRIILTGSGTSYHSGLQMSQQMQALLKMDVRAMYPFEISETTFLDDNEHTLVVGISQGGSSYSTYNAMKLAKEQGCMTASMAGAEGAFIDEVADYVLTVACGEELAGAKTKGFYCTKLNLLLLALSIGSESGQVSQEVFDQKVAEAKESAKHFKDVFEVSEKWIEANQDALKEIKDIRITGPASLYGDILESALKLLETMRCPVTGYEFEEFIHGIYNAINEQSTVFILDNGSEPRSEKMQEVLSGWSDTIYLFTNYESENANLVLPTVKNQDMLTFNFIIPLQLMCAKIPTLRGVDPSTPKDPQFHMKLGSKKFNK</sequence>
<evidence type="ECO:0000313" key="4">
    <source>
        <dbReference type="Proteomes" id="UP000664357"/>
    </source>
</evidence>
<dbReference type="Pfam" id="PF01380">
    <property type="entry name" value="SIS"/>
    <property type="match status" value="1"/>
</dbReference>
<dbReference type="Proteomes" id="UP000664357">
    <property type="component" value="Unassembled WGS sequence"/>
</dbReference>
<reference evidence="3 4" key="2">
    <citation type="submission" date="2024-02" db="EMBL/GenBank/DDBJ databases">
        <title>The Genome Sequence of Enterococcus sp. DIV0159.</title>
        <authorList>
            <person name="Earl A."/>
            <person name="Manson A."/>
            <person name="Gilmore M."/>
            <person name="Sanders J."/>
            <person name="Shea T."/>
            <person name="Howe W."/>
            <person name="Livny J."/>
            <person name="Cuomo C."/>
            <person name="Neafsey D."/>
            <person name="Birren B."/>
        </authorList>
    </citation>
    <scope>NUCLEOTIDE SEQUENCE [LARGE SCALE GENOMIC DNA]</scope>
    <source>
        <strain evidence="3 4">665A</strain>
    </source>
</reference>
<reference evidence="3 4" key="1">
    <citation type="submission" date="2021-03" db="EMBL/GenBank/DDBJ databases">
        <authorList>
            <person name="Gilmore M.S."/>
            <person name="Schwartzman J."/>
            <person name="Van Tyne D."/>
            <person name="Martin M."/>
            <person name="Earl A.M."/>
            <person name="Manson A.L."/>
            <person name="Straub T."/>
            <person name="Salamzade R."/>
            <person name="Saavedra J."/>
            <person name="Lebreton F."/>
            <person name="Prichula J."/>
            <person name="Schaufler K."/>
            <person name="Gaca A."/>
            <person name="Sgardioli B."/>
            <person name="Wagenaar J."/>
            <person name="Strong T."/>
        </authorList>
    </citation>
    <scope>NUCLEOTIDE SEQUENCE [LARGE SCALE GENOMIC DNA]</scope>
    <source>
        <strain evidence="3 4">665A</strain>
    </source>
</reference>
<dbReference type="PROSITE" id="PS51464">
    <property type="entry name" value="SIS"/>
    <property type="match status" value="1"/>
</dbReference>
<dbReference type="PANTHER" id="PTHR10937:SF17">
    <property type="entry name" value="GLUCOSAMINE-FRUCTOSE-6-PHOSPHATE AMINOTRANSFERASE"/>
    <property type="match status" value="1"/>
</dbReference>
<name>A0ABV0EXY4_9ENTE</name>
<dbReference type="RefSeq" id="WP_207704045.1">
    <property type="nucleotide sequence ID" value="NZ_JAFREL020000004.1"/>
</dbReference>
<dbReference type="InterPro" id="IPR046348">
    <property type="entry name" value="SIS_dom_sf"/>
</dbReference>
<dbReference type="InterPro" id="IPR001347">
    <property type="entry name" value="SIS_dom"/>
</dbReference>
<dbReference type="CDD" id="cd05009">
    <property type="entry name" value="SIS_GlmS_GlmD_2"/>
    <property type="match status" value="1"/>
</dbReference>
<dbReference type="InterPro" id="IPR035466">
    <property type="entry name" value="GlmS/AgaS_SIS"/>
</dbReference>
<evidence type="ECO:0000259" key="2">
    <source>
        <dbReference type="PROSITE" id="PS51464"/>
    </source>
</evidence>
<keyword evidence="4" id="KW-1185">Reference proteome</keyword>
<gene>
    <name evidence="3" type="ORF">JZO67_004425</name>
</gene>
<dbReference type="SUPFAM" id="SSF53697">
    <property type="entry name" value="SIS domain"/>
    <property type="match status" value="1"/>
</dbReference>
<comment type="caution">
    <text evidence="3">The sequence shown here is derived from an EMBL/GenBank/DDBJ whole genome shotgun (WGS) entry which is preliminary data.</text>
</comment>
<proteinExistence type="predicted"/>
<evidence type="ECO:0000313" key="3">
    <source>
        <dbReference type="EMBL" id="MEO1772443.1"/>
    </source>
</evidence>
<dbReference type="EMBL" id="JAFREL020000004">
    <property type="protein sequence ID" value="MEO1772443.1"/>
    <property type="molecule type" value="Genomic_DNA"/>
</dbReference>
<dbReference type="CDD" id="cd05008">
    <property type="entry name" value="SIS_GlmS_GlmD_1"/>
    <property type="match status" value="1"/>
</dbReference>
<evidence type="ECO:0000256" key="1">
    <source>
        <dbReference type="ARBA" id="ARBA00022737"/>
    </source>
</evidence>
<feature type="domain" description="SIS" evidence="2">
    <location>
        <begin position="25"/>
        <end position="167"/>
    </location>
</feature>
<dbReference type="Gene3D" id="3.40.50.10490">
    <property type="entry name" value="Glucose-6-phosphate isomerase like protein, domain 1"/>
    <property type="match status" value="2"/>
</dbReference>
<dbReference type="InterPro" id="IPR035490">
    <property type="entry name" value="GlmS/FrlB_SIS"/>
</dbReference>
<keyword evidence="1" id="KW-0677">Repeat</keyword>
<dbReference type="PANTHER" id="PTHR10937">
    <property type="entry name" value="GLUCOSAMINE--FRUCTOSE-6-PHOSPHATE AMINOTRANSFERASE, ISOMERIZING"/>
    <property type="match status" value="1"/>
</dbReference>
<accession>A0ABV0EXY4</accession>
<protein>
    <recommendedName>
        <fullName evidence="2">SIS domain-containing protein</fullName>
    </recommendedName>
</protein>
<organism evidence="3 4">
    <name type="scientific">Candidatus Enterococcus ferrettii</name>
    <dbReference type="NCBI Taxonomy" id="2815324"/>
    <lineage>
        <taxon>Bacteria</taxon>
        <taxon>Bacillati</taxon>
        <taxon>Bacillota</taxon>
        <taxon>Bacilli</taxon>
        <taxon>Lactobacillales</taxon>
        <taxon>Enterococcaceae</taxon>
        <taxon>Enterococcus</taxon>
    </lineage>
</organism>